<dbReference type="EMBL" id="DS268461">
    <property type="protein sequence ID" value="EFP06264.1"/>
    <property type="molecule type" value="Genomic_DNA"/>
</dbReference>
<proteinExistence type="predicted"/>
<name>E3MNT2_CAERE</name>
<dbReference type="Proteomes" id="UP000008281">
    <property type="component" value="Unassembled WGS sequence"/>
</dbReference>
<dbReference type="AlphaFoldDB" id="E3MNT2"/>
<gene>
    <name evidence="1" type="ORF">CRE_06729</name>
</gene>
<reference evidence="1" key="1">
    <citation type="submission" date="2007-07" db="EMBL/GenBank/DDBJ databases">
        <title>PCAP assembly of the Caenorhabditis remanei genome.</title>
        <authorList>
            <consortium name="The Caenorhabditis remanei Sequencing Consortium"/>
            <person name="Wilson R.K."/>
        </authorList>
    </citation>
    <scope>NUCLEOTIDE SEQUENCE [LARGE SCALE GENOMIC DNA]</scope>
    <source>
        <strain evidence="1">PB4641</strain>
    </source>
</reference>
<accession>E3MNT2</accession>
<protein>
    <submittedName>
        <fullName evidence="1">Uncharacterized protein</fullName>
    </submittedName>
</protein>
<dbReference type="InParanoid" id="E3MNT2"/>
<dbReference type="HOGENOM" id="CLU_2308668_0_0_1"/>
<sequence length="100" mass="11347">MLQLSELVLLFNIRPSTQFGEVLALEVNNLSITSSPSEHKLEYSRLENGSKPEIPKAINNISANDVIEETDEGDASNEKKILKYSLKFLIGRYLRINFLH</sequence>
<keyword evidence="2" id="KW-1185">Reference proteome</keyword>
<evidence type="ECO:0000313" key="2">
    <source>
        <dbReference type="Proteomes" id="UP000008281"/>
    </source>
</evidence>
<organism evidence="2">
    <name type="scientific">Caenorhabditis remanei</name>
    <name type="common">Caenorhabditis vulgaris</name>
    <dbReference type="NCBI Taxonomy" id="31234"/>
    <lineage>
        <taxon>Eukaryota</taxon>
        <taxon>Metazoa</taxon>
        <taxon>Ecdysozoa</taxon>
        <taxon>Nematoda</taxon>
        <taxon>Chromadorea</taxon>
        <taxon>Rhabditida</taxon>
        <taxon>Rhabditina</taxon>
        <taxon>Rhabditomorpha</taxon>
        <taxon>Rhabditoidea</taxon>
        <taxon>Rhabditidae</taxon>
        <taxon>Peloderinae</taxon>
        <taxon>Caenorhabditis</taxon>
    </lineage>
</organism>
<evidence type="ECO:0000313" key="1">
    <source>
        <dbReference type="EMBL" id="EFP06264.1"/>
    </source>
</evidence>